<dbReference type="EMBL" id="CP000360">
    <property type="protein sequence ID" value="ABF43357.1"/>
    <property type="molecule type" value="Genomic_DNA"/>
</dbReference>
<dbReference type="AlphaFoldDB" id="Q1IIE3"/>
<sequence length="323" mass="33647">MSTAPVLQSQMHPIGRSVRAYFAPVDRVNGTPAIFDPCTGFDPDAPTKPWIDLGCVENFARTPQTAVNAVRTGESGAVAAQYRSAIDARVECEFLNWGKLQMALAGGSVHYNVLAGVGGSLQPCGGQAAVASTLMAGSTATQLVLEAAALAGFAAGELVAVDVDYRGEAGYVGSGIAAAYVPANDGVMRDMDFTRRATFNVGRVQSKTATSLVLAQALPGGDPQVNAAVQKVAGFVDREGGSYFQEWSAVFVMPSDSGGQICFFYPRLQVLGGAAEGVKEIASPIVGRTLKAVFRAMPMVDGIDGEACVCWRSYLPSESAAAF</sequence>
<name>Q1IIE3_KORVE</name>
<gene>
    <name evidence="1" type="ordered locus">Acid345_4357</name>
</gene>
<proteinExistence type="predicted"/>
<accession>Q1IIE3</accession>
<dbReference type="EnsemblBacteria" id="ABF43357">
    <property type="protein sequence ID" value="ABF43357"/>
    <property type="gene ID" value="Acid345_4357"/>
</dbReference>
<evidence type="ECO:0000313" key="1">
    <source>
        <dbReference type="EMBL" id="ABF43357.1"/>
    </source>
</evidence>
<reference evidence="1 2" key="1">
    <citation type="journal article" date="2009" name="Appl. Environ. Microbiol.">
        <title>Three genomes from the phylum Acidobacteria provide insight into the lifestyles of these microorganisms in soils.</title>
        <authorList>
            <person name="Ward N.L."/>
            <person name="Challacombe J.F."/>
            <person name="Janssen P.H."/>
            <person name="Henrissat B."/>
            <person name="Coutinho P.M."/>
            <person name="Wu M."/>
            <person name="Xie G."/>
            <person name="Haft D.H."/>
            <person name="Sait M."/>
            <person name="Badger J."/>
            <person name="Barabote R.D."/>
            <person name="Bradley B."/>
            <person name="Brettin T.S."/>
            <person name="Brinkac L.M."/>
            <person name="Bruce D."/>
            <person name="Creasy T."/>
            <person name="Daugherty S.C."/>
            <person name="Davidsen T.M."/>
            <person name="DeBoy R.T."/>
            <person name="Detter J.C."/>
            <person name="Dodson R.J."/>
            <person name="Durkin A.S."/>
            <person name="Ganapathy A."/>
            <person name="Gwinn-Giglio M."/>
            <person name="Han C.S."/>
            <person name="Khouri H."/>
            <person name="Kiss H."/>
            <person name="Kothari S.P."/>
            <person name="Madupu R."/>
            <person name="Nelson K.E."/>
            <person name="Nelson W.C."/>
            <person name="Paulsen I."/>
            <person name="Penn K."/>
            <person name="Ren Q."/>
            <person name="Rosovitz M.J."/>
            <person name="Selengut J.D."/>
            <person name="Shrivastava S."/>
            <person name="Sullivan S.A."/>
            <person name="Tapia R."/>
            <person name="Thompson L.S."/>
            <person name="Watkins K.L."/>
            <person name="Yang Q."/>
            <person name="Yu C."/>
            <person name="Zafar N."/>
            <person name="Zhou L."/>
            <person name="Kuske C.R."/>
        </authorList>
    </citation>
    <scope>NUCLEOTIDE SEQUENCE [LARGE SCALE GENOMIC DNA]</scope>
    <source>
        <strain evidence="1 2">Ellin345</strain>
    </source>
</reference>
<keyword evidence="2" id="KW-1185">Reference proteome</keyword>
<dbReference type="OrthoDB" id="114455at2"/>
<organism evidence="1 2">
    <name type="scientific">Koribacter versatilis (strain Ellin345)</name>
    <dbReference type="NCBI Taxonomy" id="204669"/>
    <lineage>
        <taxon>Bacteria</taxon>
        <taxon>Pseudomonadati</taxon>
        <taxon>Acidobacteriota</taxon>
        <taxon>Terriglobia</taxon>
        <taxon>Terriglobales</taxon>
        <taxon>Candidatus Korobacteraceae</taxon>
        <taxon>Candidatus Korobacter</taxon>
    </lineage>
</organism>
<dbReference type="eggNOG" id="ENOG502ZCKQ">
    <property type="taxonomic scope" value="Bacteria"/>
</dbReference>
<dbReference type="Proteomes" id="UP000002432">
    <property type="component" value="Chromosome"/>
</dbReference>
<evidence type="ECO:0000313" key="2">
    <source>
        <dbReference type="Proteomes" id="UP000002432"/>
    </source>
</evidence>
<protein>
    <submittedName>
        <fullName evidence="1">Uncharacterized protein</fullName>
    </submittedName>
</protein>
<dbReference type="RefSeq" id="WP_011525154.1">
    <property type="nucleotide sequence ID" value="NC_008009.1"/>
</dbReference>
<dbReference type="KEGG" id="aba:Acid345_4357"/>
<dbReference type="HOGENOM" id="CLU_865812_0_0_0"/>